<dbReference type="EMBL" id="JANIGP010000004">
    <property type="protein sequence ID" value="MCY0108481.1"/>
    <property type="molecule type" value="Genomic_DNA"/>
</dbReference>
<evidence type="ECO:0000313" key="2">
    <source>
        <dbReference type="Proteomes" id="UP001207830"/>
    </source>
</evidence>
<accession>A0ABT3YSL1</accession>
<dbReference type="Gene3D" id="2.60.40.10">
    <property type="entry name" value="Immunoglobulins"/>
    <property type="match status" value="1"/>
</dbReference>
<organism evidence="1 2">
    <name type="scientific">Pseudomonas monsensis</name>
    <dbReference type="NCBI Taxonomy" id="2745509"/>
    <lineage>
        <taxon>Bacteria</taxon>
        <taxon>Pseudomonadati</taxon>
        <taxon>Pseudomonadota</taxon>
        <taxon>Gammaproteobacteria</taxon>
        <taxon>Pseudomonadales</taxon>
        <taxon>Pseudomonadaceae</taxon>
        <taxon>Pseudomonas</taxon>
    </lineage>
</organism>
<gene>
    <name evidence="1" type="ORF">NQF78_09170</name>
</gene>
<name>A0ABT3YSL1_9PSED</name>
<reference evidence="1 2" key="1">
    <citation type="submission" date="2022-07" db="EMBL/GenBank/DDBJ databases">
        <title>Characterization of plant growth promoting rhizobacteria (PGPR) for use as bioinoculants in agriculture.</title>
        <authorList>
            <person name="Hassen A.I."/>
            <person name="Pierneef R."/>
        </authorList>
    </citation>
    <scope>NUCLEOTIDE SEQUENCE [LARGE SCALE GENOMIC DNA]</scope>
    <source>
        <strain evidence="1 2">SARCC-3054</strain>
    </source>
</reference>
<keyword evidence="2" id="KW-1185">Reference proteome</keyword>
<sequence length="1044" mass="114755">MSKDTDLEGAPGEADVFVTDEETPLLSDGVSPDGLYVGPLQIQKWEITETVDTNSSIIFNIPQSDGEHQVWIDYYGPNGYYVKLLEGAWYWGRQWNECLATGLPEGPGRYSTIWNYKNNWSERRDKPVFVRKLPVITGKDELTATVFGTGVTSGYLDIVQDSTNLSMSPAILGNQANWTLKVREGLKPWTYSIRVRHSQTGHDTRYSTPISFNYYGVPTIREPKQDDVVRESRPRVEGQGFPSATVKIYQSGSGIITYGEAQVGNDGLWSTYLQHDLPYGSFTFIAQQSMGNSVLPGWSNLVTVNAKFPPGIPAINSLLPVTEQNQSFTLTGSNGGVGGIVRIFIDGTSTPVGESAVLTQANWSAQVQVPVGPASLVAINVRDEYESGRSGPRAFKIRPPELLEPQMTVLADGGIRFSGSGHSSATVEFTLLSAPEVTVPPSVVVRDGIWQTTATGWPFGTYKLKVIQKVPDGANGWIESVKLEFTVYKHMPDVYETDFSREYQPTFSGKGYNGATVRLYHPGGIHLAAPDVVVKGGEWSSMAIEQWGPTDKREVHIKQFIGEAWSLTWVALKVTIPPRAPGLDDPPEDGLLPMFSGTCWPGADVNICFSDEEHVVYPGIVSEGTWQFRRDKAFAADVAHTVTVTQFVDEQPSDPASKSFTVHLPMLVPVITQPEGDAKVGRVTTVAGEKGMQGATLQLRDFLSETPLGAPKELDEDGDWSIDLSDLEFRRYTIDARQTLAERHSEYSARRSFEVVLLPPFITQPTMNDKLPRTAMLEGTGMANGLVDVFLQGLSEPWLKDVAVNQEGYWKAEVTLPVGHKTIWARQWFMDDTGKRRESDNTEPVNYQVVPAAPFIETPVEGDVIGRWVVVSGFGVPGDTVSVTLAGAARAVLASAIVQDDRTWSVASDVGPLTGGHYRLQAVASLQEFESVEALRPVMLGAFLPSLERPAAGKWVSQPVQFSGRGREGMGVAVSWYNPDVQWAQLPVTGQQWDAEATQTLPEAGHWYRFRQTLTDGADDATMSDWVDSARFEVESARPLRKDS</sequence>
<comment type="caution">
    <text evidence="1">The sequence shown here is derived from an EMBL/GenBank/DDBJ whole genome shotgun (WGS) entry which is preliminary data.</text>
</comment>
<evidence type="ECO:0008006" key="3">
    <source>
        <dbReference type="Google" id="ProtNLM"/>
    </source>
</evidence>
<evidence type="ECO:0000313" key="1">
    <source>
        <dbReference type="EMBL" id="MCY0108481.1"/>
    </source>
</evidence>
<dbReference type="Proteomes" id="UP001207830">
    <property type="component" value="Unassembled WGS sequence"/>
</dbReference>
<protein>
    <recommendedName>
        <fullName evidence="3">IPT/TIG domain-containing protein</fullName>
    </recommendedName>
</protein>
<dbReference type="InterPro" id="IPR013783">
    <property type="entry name" value="Ig-like_fold"/>
</dbReference>
<dbReference type="RefSeq" id="WP_267798919.1">
    <property type="nucleotide sequence ID" value="NZ_JANIGP010000004.1"/>
</dbReference>
<proteinExistence type="predicted"/>